<comment type="caution">
    <text evidence="1">The sequence shown here is derived from an EMBL/GenBank/DDBJ whole genome shotgun (WGS) entry which is preliminary data.</text>
</comment>
<dbReference type="AlphaFoldDB" id="A0A0F9LVI7"/>
<accession>A0A0F9LVI7</accession>
<dbReference type="EMBL" id="LAZR01010182">
    <property type="protein sequence ID" value="KKM68355.1"/>
    <property type="molecule type" value="Genomic_DNA"/>
</dbReference>
<organism evidence="1">
    <name type="scientific">marine sediment metagenome</name>
    <dbReference type="NCBI Taxonomy" id="412755"/>
    <lineage>
        <taxon>unclassified sequences</taxon>
        <taxon>metagenomes</taxon>
        <taxon>ecological metagenomes</taxon>
    </lineage>
</organism>
<proteinExistence type="predicted"/>
<name>A0A0F9LVI7_9ZZZZ</name>
<sequence length="106" mass="12283">MDGEHGDRAERIGDLERALEIEQWKVAWFLAGYSGLGRQYKEMKAQLVAVREAWEFVELAWTDSDVHPRHAPDECDSCDAFWAMLMVIRDAIDATPEEAREKEEKE</sequence>
<protein>
    <submittedName>
        <fullName evidence="1">Uncharacterized protein</fullName>
    </submittedName>
</protein>
<reference evidence="1" key="1">
    <citation type="journal article" date="2015" name="Nature">
        <title>Complex archaea that bridge the gap between prokaryotes and eukaryotes.</title>
        <authorList>
            <person name="Spang A."/>
            <person name="Saw J.H."/>
            <person name="Jorgensen S.L."/>
            <person name="Zaremba-Niedzwiedzka K."/>
            <person name="Martijn J."/>
            <person name="Lind A.E."/>
            <person name="van Eijk R."/>
            <person name="Schleper C."/>
            <person name="Guy L."/>
            <person name="Ettema T.J."/>
        </authorList>
    </citation>
    <scope>NUCLEOTIDE SEQUENCE</scope>
</reference>
<evidence type="ECO:0000313" key="1">
    <source>
        <dbReference type="EMBL" id="KKM68355.1"/>
    </source>
</evidence>
<gene>
    <name evidence="1" type="ORF">LCGC14_1461660</name>
</gene>